<sequence>MTRENAPRRATTPASAGRAARGAAQAGSDSSGAAPTAGKKTPTKKTQPNKTTAKKTGDEATPPRKTSSTSTRKASAPKHATSEKAVPEKAVSEKTLRDLERASGRLAQASVAAMEDELSWFGRMPADQRASVLLIAQTGAAGFVRWLRNPEHALELTTEAFRGAPRDLSRWISLRQTVSLVRLAVEVFEQQLPPFAADEAERAALVEGILRYGREVAFAAASSYAAAAEARGAWDARLEALVVDGIVRGDAEESVLSRAAALGWDPAANATVLVGTSPSDDPPTVVFEVRSRAARAGCPVLLGVQGTRLVVVAGGADDGQARDGSLLETLSAAFGDGPIVAGPTVGSLAEAHISAAEALSAMRAVVAWPTAPRPVRSADLLPERALAGDPSAERHLIEHIARPLEEAGPALLETVEVYLEVGGVLEMCARQLFVHPNTVRYRLKKAAELTGRNAADPRDALVLRVALAAGRLARSRGQW</sequence>
<feature type="domain" description="CdaR GGDEF-like" evidence="4">
    <location>
        <begin position="249"/>
        <end position="364"/>
    </location>
</feature>
<evidence type="ECO:0000313" key="6">
    <source>
        <dbReference type="Proteomes" id="UP000317303"/>
    </source>
</evidence>
<gene>
    <name evidence="5" type="ORF">JD82_00074</name>
</gene>
<feature type="region of interest" description="Disordered" evidence="2">
    <location>
        <begin position="1"/>
        <end position="94"/>
    </location>
</feature>
<dbReference type="InterPro" id="IPR041522">
    <property type="entry name" value="CdaR_GGDEF"/>
</dbReference>
<dbReference type="Pfam" id="PF17853">
    <property type="entry name" value="GGDEF_2"/>
    <property type="match status" value="1"/>
</dbReference>
<dbReference type="Proteomes" id="UP000317303">
    <property type="component" value="Unassembled WGS sequence"/>
</dbReference>
<evidence type="ECO:0000313" key="5">
    <source>
        <dbReference type="EMBL" id="TWH18259.1"/>
    </source>
</evidence>
<dbReference type="Pfam" id="PF13556">
    <property type="entry name" value="HTH_30"/>
    <property type="match status" value="1"/>
</dbReference>
<evidence type="ECO:0000256" key="2">
    <source>
        <dbReference type="SAM" id="MobiDB-lite"/>
    </source>
</evidence>
<dbReference type="AlphaFoldDB" id="A0A660C9N9"/>
<proteinExistence type="inferred from homology"/>
<feature type="compositionally biased region" description="Basic and acidic residues" evidence="2">
    <location>
        <begin position="80"/>
        <end position="94"/>
    </location>
</feature>
<dbReference type="GO" id="GO:0003677">
    <property type="term" value="F:DNA binding"/>
    <property type="evidence" value="ECO:0007669"/>
    <property type="project" value="UniProtKB-KW"/>
</dbReference>
<comment type="similarity">
    <text evidence="1">Belongs to the CdaR family.</text>
</comment>
<comment type="caution">
    <text evidence="5">The sequence shown here is derived from an EMBL/GenBank/DDBJ whole genome shotgun (WGS) entry which is preliminary data.</text>
</comment>
<keyword evidence="6" id="KW-1185">Reference proteome</keyword>
<evidence type="ECO:0000256" key="1">
    <source>
        <dbReference type="ARBA" id="ARBA00006754"/>
    </source>
</evidence>
<protein>
    <submittedName>
        <fullName evidence="5">DNA-binding PucR family transcriptional regulator</fullName>
    </submittedName>
</protein>
<keyword evidence="5" id="KW-0238">DNA-binding</keyword>
<dbReference type="InterPro" id="IPR025736">
    <property type="entry name" value="PucR_C-HTH_dom"/>
</dbReference>
<dbReference type="PANTHER" id="PTHR33744">
    <property type="entry name" value="CARBOHYDRATE DIACID REGULATOR"/>
    <property type="match status" value="1"/>
</dbReference>
<evidence type="ECO:0000259" key="4">
    <source>
        <dbReference type="Pfam" id="PF17853"/>
    </source>
</evidence>
<dbReference type="EMBL" id="VLJV01000001">
    <property type="protein sequence ID" value="TWH18259.1"/>
    <property type="molecule type" value="Genomic_DNA"/>
</dbReference>
<feature type="compositionally biased region" description="Low complexity" evidence="2">
    <location>
        <begin position="63"/>
        <end position="78"/>
    </location>
</feature>
<dbReference type="Gene3D" id="1.10.10.2840">
    <property type="entry name" value="PucR C-terminal helix-turn-helix domain"/>
    <property type="match status" value="1"/>
</dbReference>
<dbReference type="InterPro" id="IPR042070">
    <property type="entry name" value="PucR_C-HTH_sf"/>
</dbReference>
<dbReference type="RefSeq" id="WP_246134667.1">
    <property type="nucleotide sequence ID" value="NZ_JOIJ01000012.1"/>
</dbReference>
<dbReference type="PANTHER" id="PTHR33744:SF7">
    <property type="entry name" value="PUCR FAMILY TRANSCRIPTIONAL REGULATOR"/>
    <property type="match status" value="1"/>
</dbReference>
<organism evidence="5 6">
    <name type="scientific">Prauserella rugosa</name>
    <dbReference type="NCBI Taxonomy" id="43354"/>
    <lineage>
        <taxon>Bacteria</taxon>
        <taxon>Bacillati</taxon>
        <taxon>Actinomycetota</taxon>
        <taxon>Actinomycetes</taxon>
        <taxon>Pseudonocardiales</taxon>
        <taxon>Pseudonocardiaceae</taxon>
        <taxon>Prauserella</taxon>
    </lineage>
</organism>
<evidence type="ECO:0000259" key="3">
    <source>
        <dbReference type="Pfam" id="PF13556"/>
    </source>
</evidence>
<accession>A0A660C9N9</accession>
<feature type="domain" description="PucR C-terminal helix-turn-helix" evidence="3">
    <location>
        <begin position="411"/>
        <end position="469"/>
    </location>
</feature>
<name>A0A660C9N9_9PSEU</name>
<feature type="compositionally biased region" description="Low complexity" evidence="2">
    <location>
        <begin position="8"/>
        <end position="51"/>
    </location>
</feature>
<reference evidence="5 6" key="1">
    <citation type="submission" date="2019-07" db="EMBL/GenBank/DDBJ databases">
        <title>R&amp;d 2014.</title>
        <authorList>
            <person name="Klenk H.-P."/>
        </authorList>
    </citation>
    <scope>NUCLEOTIDE SEQUENCE [LARGE SCALE GENOMIC DNA]</scope>
    <source>
        <strain evidence="5 6">DSM 43194</strain>
    </source>
</reference>
<dbReference type="InterPro" id="IPR051448">
    <property type="entry name" value="CdaR-like_regulators"/>
</dbReference>